<dbReference type="PANTHER" id="PTHR35807">
    <property type="entry name" value="TRANSCRIPTIONAL REGULATOR REDD-RELATED"/>
    <property type="match status" value="1"/>
</dbReference>
<evidence type="ECO:0000256" key="2">
    <source>
        <dbReference type="ARBA" id="ARBA00023015"/>
    </source>
</evidence>
<sequence length="964" mass="104983">MNSRNGLLVELTTVLSFDVLGPVRGRYRGRGLELGPARQSALLGVMLTRPNVVFSPDELLHSVWGDRVPKSANKVIPTYIYRLRQALRVTGEEAVIERIRNGYALRIEADAVDATHFARATESMDAATMMSADDQYGQVASALEMWRGEPFEGLPGPALASERAKLHEMRLALLMHRAGLDIVGGNYAAAVLDLSDLQERNPMHERVACLLMIALYQSGRQAESLAVYSRIRLRLLDELGSEPGAALVTTHQAVLTGDQDALDRICGYPLVAAPVKNVAEVSVDAPRPSFPAEAVVPRQLPLPLRHFAGRGQELAALDQVGRATGHAFCVIVGTGGMGKTSLALYWAHRHADRFPDGQLFVDLRGFSAAEPVAVSTVLCGFLDALGVDPAHVPGDIEAQAALYRSVVAGRRMLIVLDNARDADQVVPLLPGTPRCAVLVTSRNRLIRLIAQHGAHPLPVDALSAADARQVLLDRLGEERLAAEPEAVADLLAHGGGFPLALGILTARAQSVPGLPLASLASELRDAPTRLASFDDEDRGAALPAVLSWSYARLTAEQAQMFVLLGLAPGPDIGLNAAANLVGVSAVRARTTLRGLEDAHLVRQHVAGRYRMHELVKLYAASRAEHDLPADVRPAALRRLVDFYLRTAHSAEHLLEPHSELGQVAEPSADCVPELLDDLRAAWTWFVAEHPVLPAIQRLAAEHGWHAQVWQLAWTADTFHRRRGRRDEAAIAMWQAGLDSAVEVGELAVEISVRRRLGQAYTRAARLDDATLHLGRALSLAEQAEDVLAQAHAHRALAQALDQQGDAQAALDQATQALRLFSELGHQTRIADMLNAVGWYRAKLGHYTQGRTYCEAALTLARRLRHRTVEAGALHSIGYVLHHTGEHTNALRLYEQAQDLYHDIGHVDGTADALEGIGHVYQALGQDVQARDAWQRVAELYATHHRTEDRARIQRLMANLDNGSR</sequence>
<dbReference type="InterPro" id="IPR027417">
    <property type="entry name" value="P-loop_NTPase"/>
</dbReference>
<dbReference type="InterPro" id="IPR001867">
    <property type="entry name" value="OmpR/PhoB-type_DNA-bd"/>
</dbReference>
<dbReference type="SUPFAM" id="SSF48452">
    <property type="entry name" value="TPR-like"/>
    <property type="match status" value="2"/>
</dbReference>
<evidence type="ECO:0000259" key="6">
    <source>
        <dbReference type="PROSITE" id="PS51755"/>
    </source>
</evidence>
<comment type="caution">
    <text evidence="7">The sequence shown here is derived from an EMBL/GenBank/DDBJ whole genome shotgun (WGS) entry which is preliminary data.</text>
</comment>
<dbReference type="InterPro" id="IPR005158">
    <property type="entry name" value="BTAD"/>
</dbReference>
<dbReference type="Gene3D" id="3.40.50.300">
    <property type="entry name" value="P-loop containing nucleotide triphosphate hydrolases"/>
    <property type="match status" value="1"/>
</dbReference>
<feature type="DNA-binding region" description="OmpR/PhoB-type" evidence="5">
    <location>
        <begin position="4"/>
        <end position="107"/>
    </location>
</feature>
<dbReference type="PRINTS" id="PR00364">
    <property type="entry name" value="DISEASERSIST"/>
</dbReference>
<evidence type="ECO:0000313" key="8">
    <source>
        <dbReference type="Proteomes" id="UP000763557"/>
    </source>
</evidence>
<protein>
    <submittedName>
        <fullName evidence="7">Transcriptional activator domain</fullName>
    </submittedName>
</protein>
<dbReference type="InterPro" id="IPR051677">
    <property type="entry name" value="AfsR-DnrI-RedD_regulator"/>
</dbReference>
<keyword evidence="3 5" id="KW-0238">DNA-binding</keyword>
<organism evidence="7 8">
    <name type="scientific">Kibdelosporangium persicum</name>
    <dbReference type="NCBI Taxonomy" id="2698649"/>
    <lineage>
        <taxon>Bacteria</taxon>
        <taxon>Bacillati</taxon>
        <taxon>Actinomycetota</taxon>
        <taxon>Actinomycetes</taxon>
        <taxon>Pseudonocardiales</taxon>
        <taxon>Pseudonocardiaceae</taxon>
        <taxon>Kibdelosporangium</taxon>
    </lineage>
</organism>
<comment type="similarity">
    <text evidence="1">Belongs to the AfsR/DnrI/RedD regulatory family.</text>
</comment>
<evidence type="ECO:0000256" key="4">
    <source>
        <dbReference type="ARBA" id="ARBA00023163"/>
    </source>
</evidence>
<name>A0ABX2FIS2_9PSEU</name>
<dbReference type="Gene3D" id="1.10.10.10">
    <property type="entry name" value="Winged helix-like DNA-binding domain superfamily/Winged helix DNA-binding domain"/>
    <property type="match status" value="1"/>
</dbReference>
<dbReference type="Pfam" id="PF03704">
    <property type="entry name" value="BTAD"/>
    <property type="match status" value="1"/>
</dbReference>
<dbReference type="CDD" id="cd15831">
    <property type="entry name" value="BTAD"/>
    <property type="match status" value="1"/>
</dbReference>
<dbReference type="SUPFAM" id="SSF46894">
    <property type="entry name" value="C-terminal effector domain of the bipartite response regulators"/>
    <property type="match status" value="1"/>
</dbReference>
<gene>
    <name evidence="7" type="ORF">GC106_85930</name>
</gene>
<accession>A0ABX2FIS2</accession>
<dbReference type="EMBL" id="JAAATY010000059">
    <property type="protein sequence ID" value="NRN71316.1"/>
    <property type="molecule type" value="Genomic_DNA"/>
</dbReference>
<evidence type="ECO:0000256" key="5">
    <source>
        <dbReference type="PROSITE-ProRule" id="PRU01091"/>
    </source>
</evidence>
<evidence type="ECO:0000256" key="3">
    <source>
        <dbReference type="ARBA" id="ARBA00023125"/>
    </source>
</evidence>
<dbReference type="Proteomes" id="UP000763557">
    <property type="component" value="Unassembled WGS sequence"/>
</dbReference>
<dbReference type="SUPFAM" id="SSF52540">
    <property type="entry name" value="P-loop containing nucleoside triphosphate hydrolases"/>
    <property type="match status" value="1"/>
</dbReference>
<dbReference type="SMART" id="SM01043">
    <property type="entry name" value="BTAD"/>
    <property type="match status" value="1"/>
</dbReference>
<dbReference type="InterPro" id="IPR019734">
    <property type="entry name" value="TPR_rpt"/>
</dbReference>
<proteinExistence type="inferred from homology"/>
<evidence type="ECO:0000256" key="1">
    <source>
        <dbReference type="ARBA" id="ARBA00005820"/>
    </source>
</evidence>
<keyword evidence="8" id="KW-1185">Reference proteome</keyword>
<dbReference type="SMART" id="SM00028">
    <property type="entry name" value="TPR"/>
    <property type="match status" value="5"/>
</dbReference>
<keyword evidence="2" id="KW-0805">Transcription regulation</keyword>
<dbReference type="PROSITE" id="PS51755">
    <property type="entry name" value="OMPR_PHOB"/>
    <property type="match status" value="1"/>
</dbReference>
<dbReference type="InterPro" id="IPR011990">
    <property type="entry name" value="TPR-like_helical_dom_sf"/>
</dbReference>
<keyword evidence="4" id="KW-0804">Transcription</keyword>
<dbReference type="CDD" id="cd00383">
    <property type="entry name" value="trans_reg_C"/>
    <property type="match status" value="1"/>
</dbReference>
<dbReference type="Gene3D" id="1.25.40.10">
    <property type="entry name" value="Tetratricopeptide repeat domain"/>
    <property type="match status" value="3"/>
</dbReference>
<dbReference type="Pfam" id="PF00486">
    <property type="entry name" value="Trans_reg_C"/>
    <property type="match status" value="1"/>
</dbReference>
<dbReference type="Pfam" id="PF13424">
    <property type="entry name" value="TPR_12"/>
    <property type="match status" value="1"/>
</dbReference>
<evidence type="ECO:0000313" key="7">
    <source>
        <dbReference type="EMBL" id="NRN71316.1"/>
    </source>
</evidence>
<feature type="domain" description="OmpR/PhoB-type" evidence="6">
    <location>
        <begin position="4"/>
        <end position="107"/>
    </location>
</feature>
<dbReference type="InterPro" id="IPR016032">
    <property type="entry name" value="Sig_transdc_resp-reg_C-effctor"/>
</dbReference>
<reference evidence="7 8" key="1">
    <citation type="submission" date="2020-01" db="EMBL/GenBank/DDBJ databases">
        <title>Kibdelosporangium persica a novel Actinomycetes from a hot desert in Iran.</title>
        <authorList>
            <person name="Safaei N."/>
            <person name="Zaburannyi N."/>
            <person name="Mueller R."/>
            <person name="Wink J."/>
        </authorList>
    </citation>
    <scope>NUCLEOTIDE SEQUENCE [LARGE SCALE GENOMIC DNA]</scope>
    <source>
        <strain evidence="7 8">4NS15</strain>
    </source>
</reference>
<dbReference type="InterPro" id="IPR036388">
    <property type="entry name" value="WH-like_DNA-bd_sf"/>
</dbReference>
<dbReference type="PANTHER" id="PTHR35807:SF1">
    <property type="entry name" value="TRANSCRIPTIONAL REGULATOR REDD"/>
    <property type="match status" value="1"/>
</dbReference>
<dbReference type="SMART" id="SM00862">
    <property type="entry name" value="Trans_reg_C"/>
    <property type="match status" value="1"/>
</dbReference>